<sequence length="731" mass="81729">MSTATAPSSHLNGGSASSAEVLREAEFLQKILQIRDQVLASKHPRIHLPAKVIEQVAPRSSQTALSRPTTNGTPNGSASHLLPPRPIHSARPPTSPTPFTQRPYSAKSSAKSSSSGIDPVLLEKSEYLVKAELQLKRQQIERALKDQFDKKGRGNDGEEREALIDVEQCLIKAHQLVPPVSGLPSTTNNSDGAESFDENSYYSSKADSWSPEQQDLADHSHADAGPALMSQAKQTAQQVNVHAHAPEPTVINLDEEEAYEPADNLDIYEPPEPAPLPEQDDEEEAYSPPPADVIPPEPSRGRARNRHGDTNGSRRTSPAGPAAPVQNPRKRRRDEKRERDEKRRQQQANKRAVASPEPYIKEEPQSPPPFAAYPDSQPSKRRALQPQPDQVELVSAQGSPMMQPVYYRDQEPLARSYRGIEEPSSPTVIRTPQRKSQRDDQDLRRVASLQYARRPYSPNGGGGDLYAAPEPRSMRAASHAFIDGAEAPIYREVSARPSGGPRYVRDRSRSPVYEYLGRPQSPMRMAPPPRRIVVDQYGNKYYAAPVEGRESMAPPSRRAEVEAFSERAGTREPTMRASARTDMYEESGIQRMPMPPPPRRYVQAADVEMMPSPYRQREASRRPGEVEYRPVAQYEDMGPPREYPPARSYSMRPEVVRREIPEGYIRHESIQPPPVGGASQPRYREVSVHHEGMDERRYISAPISRRYVEEGVMEVGPEGYAGEGRQVYARY</sequence>
<feature type="compositionally biased region" description="Low complexity" evidence="1">
    <location>
        <begin position="105"/>
        <end position="115"/>
    </location>
</feature>
<feature type="region of interest" description="Disordered" evidence="1">
    <location>
        <begin position="51"/>
        <end position="116"/>
    </location>
</feature>
<evidence type="ECO:0000313" key="3">
    <source>
        <dbReference type="Proteomes" id="UP000472372"/>
    </source>
</evidence>
<evidence type="ECO:0000256" key="1">
    <source>
        <dbReference type="SAM" id="MobiDB-lite"/>
    </source>
</evidence>
<feature type="compositionally biased region" description="Polar residues" evidence="1">
    <location>
        <begin position="183"/>
        <end position="213"/>
    </location>
</feature>
<feature type="region of interest" description="Disordered" evidence="1">
    <location>
        <begin position="612"/>
        <end position="650"/>
    </location>
</feature>
<feature type="compositionally biased region" description="Polar residues" evidence="1">
    <location>
        <begin position="231"/>
        <end position="240"/>
    </location>
</feature>
<feature type="compositionally biased region" description="Basic and acidic residues" evidence="1">
    <location>
        <begin position="335"/>
        <end position="344"/>
    </location>
</feature>
<feature type="compositionally biased region" description="Basic and acidic residues" evidence="1">
    <location>
        <begin position="436"/>
        <end position="445"/>
    </location>
</feature>
<name>A0A6S6VYD5_9PLEO</name>
<feature type="region of interest" description="Disordered" evidence="1">
    <location>
        <begin position="493"/>
        <end position="529"/>
    </location>
</feature>
<reference evidence="2" key="1">
    <citation type="submission" date="2021-02" db="EMBL/GenBank/DDBJ databases">
        <authorList>
            <person name="Syme A R."/>
            <person name="Syme A R."/>
            <person name="Moolhuijzen P."/>
        </authorList>
    </citation>
    <scope>NUCLEOTIDE SEQUENCE</scope>
    <source>
        <strain evidence="2">W1-1</strain>
    </source>
</reference>
<feature type="compositionally biased region" description="Basic and acidic residues" evidence="1">
    <location>
        <begin position="557"/>
        <end position="574"/>
    </location>
</feature>
<evidence type="ECO:0000313" key="2">
    <source>
        <dbReference type="EMBL" id="CAE7026375.1"/>
    </source>
</evidence>
<feature type="compositionally biased region" description="Pro residues" evidence="1">
    <location>
        <begin position="287"/>
        <end position="298"/>
    </location>
</feature>
<feature type="region of interest" description="Disordered" evidence="1">
    <location>
        <begin position="178"/>
        <end position="218"/>
    </location>
</feature>
<feature type="compositionally biased region" description="Polar residues" evidence="1">
    <location>
        <begin position="58"/>
        <end position="78"/>
    </location>
</feature>
<dbReference type="AlphaFoldDB" id="A0A6S6VYD5"/>
<dbReference type="EMBL" id="HG992979">
    <property type="protein sequence ID" value="CAE7026375.1"/>
    <property type="molecule type" value="Genomic_DNA"/>
</dbReference>
<protein>
    <submittedName>
        <fullName evidence="2">Uncharacterized protein</fullName>
    </submittedName>
</protein>
<feature type="region of interest" description="Disordered" evidence="1">
    <location>
        <begin position="231"/>
        <end position="252"/>
    </location>
</feature>
<proteinExistence type="predicted"/>
<dbReference type="Proteomes" id="UP000472372">
    <property type="component" value="Chromosome 3"/>
</dbReference>
<feature type="region of interest" description="Disordered" evidence="1">
    <location>
        <begin position="663"/>
        <end position="682"/>
    </location>
</feature>
<gene>
    <name evidence="2" type="ORF">PTTW11_04063</name>
</gene>
<feature type="region of interest" description="Disordered" evidence="1">
    <location>
        <begin position="548"/>
        <end position="600"/>
    </location>
</feature>
<feature type="compositionally biased region" description="Basic and acidic residues" evidence="1">
    <location>
        <begin position="615"/>
        <end position="628"/>
    </location>
</feature>
<accession>A0A6S6VYD5</accession>
<feature type="region of interest" description="Disordered" evidence="1">
    <location>
        <begin position="265"/>
        <end position="469"/>
    </location>
</feature>
<organism evidence="2 3">
    <name type="scientific">Pyrenophora teres f. teres</name>
    <dbReference type="NCBI Taxonomy" id="97479"/>
    <lineage>
        <taxon>Eukaryota</taxon>
        <taxon>Fungi</taxon>
        <taxon>Dikarya</taxon>
        <taxon>Ascomycota</taxon>
        <taxon>Pezizomycotina</taxon>
        <taxon>Dothideomycetes</taxon>
        <taxon>Pleosporomycetidae</taxon>
        <taxon>Pleosporales</taxon>
        <taxon>Pleosporineae</taxon>
        <taxon>Pleosporaceae</taxon>
        <taxon>Pyrenophora</taxon>
    </lineage>
</organism>